<dbReference type="AlphaFoldDB" id="A0A3P3W0J7"/>
<evidence type="ECO:0000256" key="1">
    <source>
        <dbReference type="ARBA" id="ARBA00022512"/>
    </source>
</evidence>
<evidence type="ECO:0000256" key="2">
    <source>
        <dbReference type="ARBA" id="ARBA00022525"/>
    </source>
</evidence>
<keyword evidence="2" id="KW-0964">Secreted</keyword>
<keyword evidence="3" id="KW-0433">Leucine-rich repeat</keyword>
<dbReference type="InterPro" id="IPR015919">
    <property type="entry name" value="Cadherin-like_sf"/>
</dbReference>
<evidence type="ECO:0000256" key="7">
    <source>
        <dbReference type="SAM" id="Phobius"/>
    </source>
</evidence>
<keyword evidence="5" id="KW-0677">Repeat</keyword>
<dbReference type="InterPro" id="IPR050836">
    <property type="entry name" value="SDS22/Internalin_LRR"/>
</dbReference>
<dbReference type="GO" id="GO:0005509">
    <property type="term" value="F:calcium ion binding"/>
    <property type="evidence" value="ECO:0007669"/>
    <property type="project" value="InterPro"/>
</dbReference>
<dbReference type="GO" id="GO:0005975">
    <property type="term" value="P:carbohydrate metabolic process"/>
    <property type="evidence" value="ECO:0007669"/>
    <property type="project" value="UniProtKB-ARBA"/>
</dbReference>
<evidence type="ECO:0000256" key="6">
    <source>
        <dbReference type="ARBA" id="ARBA00023088"/>
    </source>
</evidence>
<name>A0A3P3W0J7_9MICO</name>
<keyword evidence="1" id="KW-0134">Cell wall</keyword>
<dbReference type="Proteomes" id="UP000274391">
    <property type="component" value="Unassembled WGS sequence"/>
</dbReference>
<dbReference type="Gene3D" id="3.80.10.10">
    <property type="entry name" value="Ribonuclease Inhibitor"/>
    <property type="match status" value="1"/>
</dbReference>
<dbReference type="InterPro" id="IPR013783">
    <property type="entry name" value="Ig-like_fold"/>
</dbReference>
<keyword evidence="4" id="KW-0732">Signal</keyword>
<comment type="caution">
    <text evidence="9">The sequence shown here is derived from an EMBL/GenBank/DDBJ whole genome shotgun (WGS) entry which is preliminary data.</text>
</comment>
<feature type="domain" description="Gram-positive cocci surface proteins LPxTG" evidence="8">
    <location>
        <begin position="349"/>
        <end position="386"/>
    </location>
</feature>
<dbReference type="RefSeq" id="WP_124969830.1">
    <property type="nucleotide sequence ID" value="NZ_RQVS01000003.1"/>
</dbReference>
<gene>
    <name evidence="9" type="ORF">EG850_03170</name>
</gene>
<feature type="transmembrane region" description="Helical" evidence="7">
    <location>
        <begin position="359"/>
        <end position="378"/>
    </location>
</feature>
<dbReference type="GO" id="GO:0016020">
    <property type="term" value="C:membrane"/>
    <property type="evidence" value="ECO:0007669"/>
    <property type="project" value="InterPro"/>
</dbReference>
<evidence type="ECO:0000313" key="10">
    <source>
        <dbReference type="Proteomes" id="UP000274391"/>
    </source>
</evidence>
<dbReference type="Gene3D" id="2.60.40.10">
    <property type="entry name" value="Immunoglobulins"/>
    <property type="match status" value="1"/>
</dbReference>
<keyword evidence="6" id="KW-0572">Peptidoglycan-anchor</keyword>
<evidence type="ECO:0000256" key="5">
    <source>
        <dbReference type="ARBA" id="ARBA00022737"/>
    </source>
</evidence>
<evidence type="ECO:0000259" key="8">
    <source>
        <dbReference type="PROSITE" id="PS50847"/>
    </source>
</evidence>
<proteinExistence type="predicted"/>
<dbReference type="EMBL" id="RQVS01000003">
    <property type="protein sequence ID" value="RRJ87868.1"/>
    <property type="molecule type" value="Genomic_DNA"/>
</dbReference>
<organism evidence="9 10">
    <name type="scientific">Gulosibacter macacae</name>
    <dbReference type="NCBI Taxonomy" id="2488791"/>
    <lineage>
        <taxon>Bacteria</taxon>
        <taxon>Bacillati</taxon>
        <taxon>Actinomycetota</taxon>
        <taxon>Actinomycetes</taxon>
        <taxon>Micrococcales</taxon>
        <taxon>Microbacteriaceae</taxon>
        <taxon>Gulosibacter</taxon>
    </lineage>
</organism>
<keyword evidence="7" id="KW-0472">Membrane</keyword>
<dbReference type="SUPFAM" id="SSF52058">
    <property type="entry name" value="L domain-like"/>
    <property type="match status" value="1"/>
</dbReference>
<dbReference type="PROSITE" id="PS51450">
    <property type="entry name" value="LRR"/>
    <property type="match status" value="1"/>
</dbReference>
<dbReference type="Pfam" id="PF05345">
    <property type="entry name" value="He_PIG"/>
    <property type="match status" value="1"/>
</dbReference>
<keyword evidence="7" id="KW-0812">Transmembrane</keyword>
<sequence length="386" mass="40432">MKTLILPNNKIADASNLAALTNLDVLRLDYNPDLASIEFMSALKNLTVLQLNSQPLLGSQTATLANLPLKQLTVNNIGLTSVEEIAKIATLDYLAISNNEVRDVSPLAALTNLTDLRAIGNQVLNFDSLGGPGLTTFYGTSQWSTADRVAYVPVGAASYTHPIVAGELTAVDGTDAGFVAPDRYTNTYTFDTEKVSFTELAADAEIIRAKFAHETARFNGWVAYEIVWSDFTNADPSPAIEGAAVTHEFTVTEGFPVQRFELAEGALPAGVTLNENGTLSGTATEAGTFPITVSALDAVGNTISHTYALVIEPAPIEQPTETAIAPTTVPVPSATATATATAAKPGNHLAQTGNDRNDAGILFGGAALLLAGAALLGFRSRLGRAN</sequence>
<dbReference type="InterPro" id="IPR019931">
    <property type="entry name" value="LPXTG_anchor"/>
</dbReference>
<dbReference type="PANTHER" id="PTHR46652">
    <property type="entry name" value="LEUCINE-RICH REPEAT AND IQ DOMAIN-CONTAINING PROTEIN 1-RELATED"/>
    <property type="match status" value="1"/>
</dbReference>
<dbReference type="SUPFAM" id="SSF49313">
    <property type="entry name" value="Cadherin-like"/>
    <property type="match status" value="1"/>
</dbReference>
<keyword evidence="7" id="KW-1133">Transmembrane helix</keyword>
<dbReference type="InterPro" id="IPR001611">
    <property type="entry name" value="Leu-rich_rpt"/>
</dbReference>
<protein>
    <submittedName>
        <fullName evidence="9">LPXTG cell wall anchor domain-containing protein</fullName>
    </submittedName>
</protein>
<evidence type="ECO:0000313" key="9">
    <source>
        <dbReference type="EMBL" id="RRJ87868.1"/>
    </source>
</evidence>
<dbReference type="InterPro" id="IPR032675">
    <property type="entry name" value="LRR_dom_sf"/>
</dbReference>
<dbReference type="NCBIfam" id="TIGR01167">
    <property type="entry name" value="LPXTG_anchor"/>
    <property type="match status" value="1"/>
</dbReference>
<evidence type="ECO:0000256" key="3">
    <source>
        <dbReference type="ARBA" id="ARBA00022614"/>
    </source>
</evidence>
<accession>A0A3P3W0J7</accession>
<evidence type="ECO:0000256" key="4">
    <source>
        <dbReference type="ARBA" id="ARBA00022729"/>
    </source>
</evidence>
<reference evidence="9 10" key="1">
    <citation type="submission" date="2018-11" db="EMBL/GenBank/DDBJ databases">
        <title>YIM 102482-1 draft genome.</title>
        <authorList>
            <person name="Li G."/>
            <person name="Jiang Y."/>
        </authorList>
    </citation>
    <scope>NUCLEOTIDE SEQUENCE [LARGE SCALE GENOMIC DNA]</scope>
    <source>
        <strain evidence="9 10">YIM 102482-1</strain>
    </source>
</reference>
<dbReference type="OrthoDB" id="4984616at2"/>
<dbReference type="PROSITE" id="PS50847">
    <property type="entry name" value="GRAM_POS_ANCHORING"/>
    <property type="match status" value="1"/>
</dbReference>
<dbReference type="PANTHER" id="PTHR46652:SF3">
    <property type="entry name" value="LEUCINE-RICH REPEAT-CONTAINING PROTEIN 9"/>
    <property type="match status" value="1"/>
</dbReference>
<keyword evidence="10" id="KW-1185">Reference proteome</keyword>